<sequence>MSYRFNPAPGWPVPPQGWVPPEGWVPDPSWPPAPAGWNFWVEVPDAPVAPAAPQQPAPTAPTRAVTTPPPAAASPAPASASPAATTPMPPVPLTGPAGGPTPSPVAPASVPYAQYNHVPTAGSASQPGLVQENRRRSPLIWLVPLVLVLLGGIAWGIVALMSGNDDKPTGVAAATVTVTPTPTEAAPTSEPPADPAPTEPSTDAPDTQEPPAGDDAAKAFCPAALSLYTAFGKATATETVAEFVAIYEPAVAAMPQAAPPAEIAEAWSYKYTNDTEMIAAIKGGDQAVAPLEAYMDFQVKRALAGDDFVTHETALTDFVSDRCY</sequence>
<protein>
    <submittedName>
        <fullName evidence="3">Uncharacterized protein</fullName>
    </submittedName>
</protein>
<proteinExistence type="predicted"/>
<feature type="region of interest" description="Disordered" evidence="1">
    <location>
        <begin position="48"/>
        <end position="108"/>
    </location>
</feature>
<gene>
    <name evidence="3" type="ORF">ATL41_2005</name>
</gene>
<comment type="caution">
    <text evidence="3">The sequence shown here is derived from an EMBL/GenBank/DDBJ whole genome shotgun (WGS) entry which is preliminary data.</text>
</comment>
<feature type="region of interest" description="Disordered" evidence="1">
    <location>
        <begin position="180"/>
        <end position="216"/>
    </location>
</feature>
<keyword evidence="2" id="KW-0812">Transmembrane</keyword>
<dbReference type="Proteomes" id="UP000221394">
    <property type="component" value="Unassembled WGS sequence"/>
</dbReference>
<name>A0A2A9EFF0_9MICO</name>
<dbReference type="EMBL" id="PDJH01000001">
    <property type="protein sequence ID" value="PFG37251.1"/>
    <property type="molecule type" value="Genomic_DNA"/>
</dbReference>
<feature type="compositionally biased region" description="Pro residues" evidence="1">
    <location>
        <begin position="87"/>
        <end position="105"/>
    </location>
</feature>
<dbReference type="AlphaFoldDB" id="A0A2A9EFF0"/>
<evidence type="ECO:0000313" key="4">
    <source>
        <dbReference type="Proteomes" id="UP000221394"/>
    </source>
</evidence>
<keyword evidence="2" id="KW-0472">Membrane</keyword>
<feature type="compositionally biased region" description="Pro residues" evidence="1">
    <location>
        <begin position="189"/>
        <end position="198"/>
    </location>
</feature>
<keyword evidence="2" id="KW-1133">Transmembrane helix</keyword>
<evidence type="ECO:0000313" key="3">
    <source>
        <dbReference type="EMBL" id="PFG37251.1"/>
    </source>
</evidence>
<dbReference type="RefSeq" id="WP_098458328.1">
    <property type="nucleotide sequence ID" value="NZ_PDJH01000001.1"/>
</dbReference>
<feature type="compositionally biased region" description="Low complexity" evidence="1">
    <location>
        <begin position="73"/>
        <end position="86"/>
    </location>
</feature>
<organism evidence="3 4">
    <name type="scientific">Flavimobilis soli</name>
    <dbReference type="NCBI Taxonomy" id="442709"/>
    <lineage>
        <taxon>Bacteria</taxon>
        <taxon>Bacillati</taxon>
        <taxon>Actinomycetota</taxon>
        <taxon>Actinomycetes</taxon>
        <taxon>Micrococcales</taxon>
        <taxon>Jonesiaceae</taxon>
        <taxon>Flavimobilis</taxon>
    </lineage>
</organism>
<keyword evidence="4" id="KW-1185">Reference proteome</keyword>
<feature type="transmembrane region" description="Helical" evidence="2">
    <location>
        <begin position="139"/>
        <end position="161"/>
    </location>
</feature>
<accession>A0A2A9EFF0</accession>
<evidence type="ECO:0000256" key="1">
    <source>
        <dbReference type="SAM" id="MobiDB-lite"/>
    </source>
</evidence>
<reference evidence="3 4" key="1">
    <citation type="submission" date="2017-10" db="EMBL/GenBank/DDBJ databases">
        <title>Sequencing the genomes of 1000 actinobacteria strains.</title>
        <authorList>
            <person name="Klenk H.-P."/>
        </authorList>
    </citation>
    <scope>NUCLEOTIDE SEQUENCE [LARGE SCALE GENOMIC DNA]</scope>
    <source>
        <strain evidence="3 4">DSM 21574</strain>
    </source>
</reference>
<evidence type="ECO:0000256" key="2">
    <source>
        <dbReference type="SAM" id="Phobius"/>
    </source>
</evidence>